<protein>
    <recommendedName>
        <fullName evidence="6">Chromosome partition protein Smc</fullName>
    </recommendedName>
</protein>
<keyword evidence="1 6" id="KW-0963">Cytoplasm</keyword>
<comment type="similarity">
    <text evidence="6">Belongs to the SMC family.</text>
</comment>
<dbReference type="InterPro" id="IPR027417">
    <property type="entry name" value="P-loop_NTPase"/>
</dbReference>
<dbReference type="Pfam" id="PF02463">
    <property type="entry name" value="SMC_N"/>
    <property type="match status" value="1"/>
</dbReference>
<dbReference type="GO" id="GO:0005694">
    <property type="term" value="C:chromosome"/>
    <property type="evidence" value="ECO:0007669"/>
    <property type="project" value="InterPro"/>
</dbReference>
<dbReference type="SUPFAM" id="SSF57997">
    <property type="entry name" value="Tropomyosin"/>
    <property type="match status" value="1"/>
</dbReference>
<dbReference type="PIRSF" id="PIRSF005719">
    <property type="entry name" value="SMC"/>
    <property type="match status" value="1"/>
</dbReference>
<evidence type="ECO:0000256" key="6">
    <source>
        <dbReference type="HAMAP-Rule" id="MF_01894"/>
    </source>
</evidence>
<dbReference type="GO" id="GO:0006260">
    <property type="term" value="P:DNA replication"/>
    <property type="evidence" value="ECO:0007669"/>
    <property type="project" value="UniProtKB-UniRule"/>
</dbReference>
<accession>U1MLE4</accession>
<name>U1MLE4_9EURY</name>
<comment type="subunit">
    <text evidence="6">Homodimer.</text>
</comment>
<dbReference type="PANTHER" id="PTHR43977">
    <property type="entry name" value="STRUCTURAL MAINTENANCE OF CHROMOSOMES PROTEIN 3"/>
    <property type="match status" value="1"/>
</dbReference>
<dbReference type="NCBIfam" id="TIGR02168">
    <property type="entry name" value="SMC_prok_B"/>
    <property type="match status" value="1"/>
</dbReference>
<dbReference type="InterPro" id="IPR036277">
    <property type="entry name" value="SMC_hinge_sf"/>
</dbReference>
<dbReference type="HOGENOM" id="CLU_001042_2_2_2"/>
<dbReference type="NCBIfam" id="TIGR02169">
    <property type="entry name" value="SMC_prok_A"/>
    <property type="match status" value="1"/>
</dbReference>
<keyword evidence="4 6" id="KW-0175">Coiled coil</keyword>
<feature type="coiled-coil region" evidence="6">
    <location>
        <begin position="194"/>
        <end position="278"/>
    </location>
</feature>
<dbReference type="Proteomes" id="UP000030649">
    <property type="component" value="Unassembled WGS sequence"/>
</dbReference>
<evidence type="ECO:0000256" key="4">
    <source>
        <dbReference type="ARBA" id="ARBA00023054"/>
    </source>
</evidence>
<dbReference type="GO" id="GO:0016887">
    <property type="term" value="F:ATP hydrolysis activity"/>
    <property type="evidence" value="ECO:0007669"/>
    <property type="project" value="InterPro"/>
</dbReference>
<dbReference type="Gene3D" id="1.10.287.1490">
    <property type="match status" value="1"/>
</dbReference>
<organism evidence="8 9">
    <name type="scientific">Haloquadratum walsbyi J07HQW1</name>
    <dbReference type="NCBI Taxonomy" id="1238424"/>
    <lineage>
        <taxon>Archaea</taxon>
        <taxon>Methanobacteriati</taxon>
        <taxon>Methanobacteriota</taxon>
        <taxon>Stenosarchaea group</taxon>
        <taxon>Halobacteria</taxon>
        <taxon>Halobacteriales</taxon>
        <taxon>Haloferacaceae</taxon>
        <taxon>Haloquadratum</taxon>
    </lineage>
</organism>
<dbReference type="Gene3D" id="3.30.70.1620">
    <property type="match status" value="1"/>
</dbReference>
<evidence type="ECO:0000313" key="9">
    <source>
        <dbReference type="Proteomes" id="UP000030649"/>
    </source>
</evidence>
<keyword evidence="3 6" id="KW-0067">ATP-binding</keyword>
<evidence type="ECO:0000256" key="3">
    <source>
        <dbReference type="ARBA" id="ARBA00022840"/>
    </source>
</evidence>
<feature type="domain" description="SMC hinge" evidence="7">
    <location>
        <begin position="549"/>
        <end position="663"/>
    </location>
</feature>
<dbReference type="STRING" id="1238424.J07HQW1_00486"/>
<dbReference type="Pfam" id="PF06470">
    <property type="entry name" value="SMC_hinge"/>
    <property type="match status" value="1"/>
</dbReference>
<feature type="binding site" evidence="6">
    <location>
        <begin position="32"/>
        <end position="39"/>
    </location>
    <ligand>
        <name>ATP</name>
        <dbReference type="ChEBI" id="CHEBI:30616"/>
    </ligand>
</feature>
<sequence length="1201" mass="134805">MHIKTLILDGFKSFGRRTEIPFYEDFTVVTGPNGSGKSNIIDGVLFALGLARTRGIRAEKLTDLIYNPGHTKAETDGPDSSKSQNPNEATVTVVLDNSAGTINRTQVVNAAGNESIGDVNEIRVKRRVKQTETNYYSYYYLNGRSCNLSDIQDLLAQAGITPEGYNVVMQGDVTEIINMTPQQRRSIIDEIAGVAEFDAKRDDAFEELDAVENRIEEADLRIEQKETRLTQLKDERETALKYQSLRDERDQYKQYLKAAELESKRADRTEKLEEATAVDADLTEAQRTLSQRNQHVSRLTAEVDAVKTEIERKGEDEQLALKSEIEEIKGAIRRRENDIETAEERITEAENTRREAFVQLDRKQEQIEELDAEIRSIKVEKASLTTDIESLESDLADVEAEIEDVDAAYDERKNKLKTTTERLDELKTKRNDAQREKDRLLDKTRRRASDIADAKEQLTTLREELSTLRATQSDLHAELDIAEKNEATIEDALAELQEERSELKDDLETVRSTIQSKQSEYATLEGRADNDTDTSWPRAVTTILNADQTGVYGTVGQLGSVTEKYATACETAAGGRLAHVVVDTDTTGSDCIEYLKSRNAGRATFLPISKMDDRGLPRQPDRPGVIDFAQNLVSYDDMYQPIFSYVLGTTVIVETMETARDLMGEYRMVTLDGDLIERSGAMTGGSGSGSRYSFSTSGGGRLERLAEKIESLEDRRQEYQSDIRTIDADISDARDRAADARERVRELESKIDTTETEIEEAETAIEQTETHIADLREERAEADETMQSVDEKIETLSDKITTTEQEIETIEKALEESPVPELTAEADELRTAINDTESQIDDLDARQNELELERQYASEAIDELNEQIETAQTKKADAQQTITAAQEDIETHKTALEAKRAAVDELEDELVSLKTDRSNLQTALDAAKSRRESARDTVDKLESKLSSLRETIDRLEWEIDELESEVGSYDATDIPDYETVEANIDRLTERMDSLEPVNMLAIDEYDDVESQLDELSSRRDILVEEREAIEERITRFESQKQETFMNSFTAINANFTDIFERLSDGTGELHLENQDDPFEGGLTMRAQPGDKPIQRLNAMSGGEKSLTALAFIFAIQRHNPAPFYALDEIDAFLDAANAERVGEMVDDLAADAQFVVVSHRSALLERSERAIGVTMQGNNISAVTGIQLQGDDESPEAPADD</sequence>
<evidence type="ECO:0000313" key="8">
    <source>
        <dbReference type="EMBL" id="ERG90464.1"/>
    </source>
</evidence>
<dbReference type="GO" id="GO:0007062">
    <property type="term" value="P:sister chromatid cohesion"/>
    <property type="evidence" value="ECO:0007669"/>
    <property type="project" value="InterPro"/>
</dbReference>
<dbReference type="GO" id="GO:0005737">
    <property type="term" value="C:cytoplasm"/>
    <property type="evidence" value="ECO:0007669"/>
    <property type="project" value="UniProtKB-SubCell"/>
</dbReference>
<dbReference type="GO" id="GO:0030261">
    <property type="term" value="P:chromosome condensation"/>
    <property type="evidence" value="ECO:0007669"/>
    <property type="project" value="InterPro"/>
</dbReference>
<reference evidence="8 9" key="1">
    <citation type="journal article" date="2013" name="PLoS ONE">
        <title>Assembly-driven community genomics of a hypersaline microbial ecosystem.</title>
        <authorList>
            <person name="Podell S."/>
            <person name="Ugalde J.A."/>
            <person name="Narasingarao P."/>
            <person name="Banfield J.F."/>
            <person name="Heidelberg K.B."/>
            <person name="Allen E.E."/>
        </authorList>
    </citation>
    <scope>NUCLEOTIDE SEQUENCE [LARGE SCALE GENOMIC DNA]</scope>
    <source>
        <strain evidence="9">J07HQW1</strain>
    </source>
</reference>
<keyword evidence="5 6" id="KW-0238">DNA-binding</keyword>
<dbReference type="InterPro" id="IPR011890">
    <property type="entry name" value="SMC_prok"/>
</dbReference>
<dbReference type="HAMAP" id="MF_01894">
    <property type="entry name" value="Smc_prok"/>
    <property type="match status" value="1"/>
</dbReference>
<dbReference type="GO" id="GO:0005524">
    <property type="term" value="F:ATP binding"/>
    <property type="evidence" value="ECO:0007669"/>
    <property type="project" value="UniProtKB-UniRule"/>
</dbReference>
<dbReference type="InterPro" id="IPR003395">
    <property type="entry name" value="RecF/RecN/SMC_N"/>
</dbReference>
<feature type="coiled-coil region" evidence="6">
    <location>
        <begin position="998"/>
        <end position="1039"/>
    </location>
</feature>
<dbReference type="Gene3D" id="1.20.1060.20">
    <property type="match status" value="1"/>
</dbReference>
<dbReference type="AlphaFoldDB" id="U1MLE4"/>
<dbReference type="GO" id="GO:0007059">
    <property type="term" value="P:chromosome segregation"/>
    <property type="evidence" value="ECO:0007669"/>
    <property type="project" value="UniProtKB-UniRule"/>
</dbReference>
<keyword evidence="2 6" id="KW-0547">Nucleotide-binding</keyword>
<dbReference type="Gene3D" id="1.20.120.330">
    <property type="entry name" value="Nucleotidyltransferases domain 2"/>
    <property type="match status" value="1"/>
</dbReference>
<dbReference type="InterPro" id="IPR024704">
    <property type="entry name" value="SMC"/>
</dbReference>
<comment type="domain">
    <text evidence="6">Contains large globular domains required for ATP hydrolysis at each terminus and a third globular domain forming a flexible hinge near the middle of the molecule. These domains are separated by coiled-coil structures.</text>
</comment>
<dbReference type="InterPro" id="IPR010935">
    <property type="entry name" value="SMC_hinge"/>
</dbReference>
<dbReference type="Gene3D" id="3.40.50.300">
    <property type="entry name" value="P-loop containing nucleotide triphosphate hydrolases"/>
    <property type="match status" value="2"/>
</dbReference>
<dbReference type="GO" id="GO:0003677">
    <property type="term" value="F:DNA binding"/>
    <property type="evidence" value="ECO:0007669"/>
    <property type="project" value="UniProtKB-UniRule"/>
</dbReference>
<proteinExistence type="inferred from homology"/>
<evidence type="ECO:0000256" key="5">
    <source>
        <dbReference type="ARBA" id="ARBA00023125"/>
    </source>
</evidence>
<gene>
    <name evidence="6" type="primary">smc</name>
    <name evidence="8" type="ORF">J07HQW1_00486</name>
</gene>
<comment type="function">
    <text evidence="6">Required for chromosome condensation and partitioning.</text>
</comment>
<dbReference type="EMBL" id="KE356560">
    <property type="protein sequence ID" value="ERG90464.1"/>
    <property type="molecule type" value="Genomic_DNA"/>
</dbReference>
<evidence type="ECO:0000256" key="1">
    <source>
        <dbReference type="ARBA" id="ARBA00022490"/>
    </source>
</evidence>
<dbReference type="SUPFAM" id="SSF75553">
    <property type="entry name" value="Smc hinge domain"/>
    <property type="match status" value="1"/>
</dbReference>
<evidence type="ECO:0000259" key="7">
    <source>
        <dbReference type="SMART" id="SM00968"/>
    </source>
</evidence>
<dbReference type="SUPFAM" id="SSF52540">
    <property type="entry name" value="P-loop containing nucleoside triphosphate hydrolases"/>
    <property type="match status" value="1"/>
</dbReference>
<comment type="subcellular location">
    <subcellularLocation>
        <location evidence="6">Cytoplasm</location>
    </subcellularLocation>
</comment>
<dbReference type="Gene3D" id="1.20.5.170">
    <property type="match status" value="1"/>
</dbReference>
<dbReference type="SMART" id="SM00968">
    <property type="entry name" value="SMC_hinge"/>
    <property type="match status" value="1"/>
</dbReference>
<evidence type="ECO:0000256" key="2">
    <source>
        <dbReference type="ARBA" id="ARBA00022741"/>
    </source>
</evidence>
<feature type="coiled-coil region" evidence="6">
    <location>
        <begin position="702"/>
        <end position="972"/>
    </location>
</feature>
<feature type="coiled-coil region" evidence="6">
    <location>
        <begin position="325"/>
        <end position="520"/>
    </location>
</feature>